<evidence type="ECO:0000313" key="1">
    <source>
        <dbReference type="EMBL" id="ADJ54360.1"/>
    </source>
</evidence>
<dbReference type="EMBL" id="GU722201">
    <property type="protein sequence ID" value="ADJ54360.1"/>
    <property type="molecule type" value="Genomic_DNA"/>
</dbReference>
<proteinExistence type="predicted"/>
<reference evidence="1" key="1">
    <citation type="journal article" date="2010" name="Environ. Microbiol.">
        <title>Metagenomic analyses of novel viruses and plasmids from a cultured environmental sample of hyperthermophilic neutrophiles.</title>
        <authorList>
            <person name="Garrett R.A."/>
            <person name="Prangishvili D."/>
            <person name="Shah S.A."/>
            <person name="Reuter M."/>
            <person name="Stetter K.O."/>
            <person name="Peng X."/>
        </authorList>
    </citation>
    <scope>NUCLEOTIDE SEQUENCE</scope>
    <source>
        <plasmid evidence="1">hyperthermophilic bacterial plasmid 2b</plasmid>
    </source>
</reference>
<geneLocation type="plasmid" evidence="1">
    <name>hyperthermophilic bacterial plasmid 2b</name>
</geneLocation>
<accession>D9CGK6</accession>
<dbReference type="AlphaFoldDB" id="D9CGK6"/>
<keyword evidence="1" id="KW-0614">Plasmid</keyword>
<organism evidence="1">
    <name type="scientific">bacterium enrichment culture clone 2b(2010)</name>
    <dbReference type="NCBI Taxonomy" id="795324"/>
    <lineage>
        <taxon>Bacteria</taxon>
        <taxon>environmental samples</taxon>
    </lineage>
</organism>
<name>D9CGK6_9BACT</name>
<gene>
    <name evidence="1" type="ORF">pHB2b_gp10</name>
</gene>
<sequence>MEKETFAENRRAAYAFGRMRLAINRAIHAQTMEERKLSKWWVAGWICFCQIKCKSQDKAN</sequence>
<protein>
    <submittedName>
        <fullName evidence="1">Uncharacterized protein</fullName>
    </submittedName>
</protein>